<organism evidence="14 15">
    <name type="scientific">Coemansia spiralis</name>
    <dbReference type="NCBI Taxonomy" id="417178"/>
    <lineage>
        <taxon>Eukaryota</taxon>
        <taxon>Fungi</taxon>
        <taxon>Fungi incertae sedis</taxon>
        <taxon>Zoopagomycota</taxon>
        <taxon>Kickxellomycotina</taxon>
        <taxon>Kickxellomycetes</taxon>
        <taxon>Kickxellales</taxon>
        <taxon>Kickxellaceae</taxon>
        <taxon>Coemansia</taxon>
    </lineage>
</organism>
<dbReference type="PANTHER" id="PTHR21528:SF0">
    <property type="entry name" value="DEHYDRODOLICHYL DIPHOSPHATE SYNTHASE COMPLEX SUBUNIT NUS1"/>
    <property type="match status" value="1"/>
</dbReference>
<evidence type="ECO:0000256" key="10">
    <source>
        <dbReference type="ARBA" id="ARBA00022989"/>
    </source>
</evidence>
<dbReference type="EMBL" id="JANBTW010000018">
    <property type="protein sequence ID" value="KAJ2678718.1"/>
    <property type="molecule type" value="Genomic_DNA"/>
</dbReference>
<evidence type="ECO:0000256" key="8">
    <source>
        <dbReference type="ARBA" id="ARBA00022824"/>
    </source>
</evidence>
<comment type="cofactor">
    <cofactor evidence="1">
        <name>Mg(2+)</name>
        <dbReference type="ChEBI" id="CHEBI:18420"/>
    </cofactor>
</comment>
<comment type="similarity">
    <text evidence="4">Belongs to the UPP synthase family.</text>
</comment>
<dbReference type="Gene3D" id="3.40.1180.10">
    <property type="entry name" value="Decaprenyl diphosphate synthase-like"/>
    <property type="match status" value="1"/>
</dbReference>
<evidence type="ECO:0000256" key="12">
    <source>
        <dbReference type="ARBA" id="ARBA00047353"/>
    </source>
</evidence>
<evidence type="ECO:0000256" key="9">
    <source>
        <dbReference type="ARBA" id="ARBA00022842"/>
    </source>
</evidence>
<evidence type="ECO:0000256" key="1">
    <source>
        <dbReference type="ARBA" id="ARBA00001946"/>
    </source>
</evidence>
<dbReference type="EC" id="2.5.1.87" evidence="5"/>
<dbReference type="GO" id="GO:1904423">
    <property type="term" value="C:dehydrodolichyl diphosphate synthase complex"/>
    <property type="evidence" value="ECO:0007669"/>
    <property type="project" value="InterPro"/>
</dbReference>
<keyword evidence="11" id="KW-0472">Membrane</keyword>
<comment type="catalytic activity">
    <reaction evidence="12">
        <text>n isopentenyl diphosphate + (2E,6E)-farnesyl diphosphate = a di-trans,poly-cis-polyprenyl diphosphate + n diphosphate</text>
        <dbReference type="Rhea" id="RHEA:53008"/>
        <dbReference type="Rhea" id="RHEA-COMP:19494"/>
        <dbReference type="ChEBI" id="CHEBI:33019"/>
        <dbReference type="ChEBI" id="CHEBI:128769"/>
        <dbReference type="ChEBI" id="CHEBI:136960"/>
        <dbReference type="ChEBI" id="CHEBI:175763"/>
        <dbReference type="EC" id="2.5.1.87"/>
    </reaction>
</comment>
<comment type="caution">
    <text evidence="14">The sequence shown here is derived from an EMBL/GenBank/DDBJ whole genome shotgun (WGS) entry which is preliminary data.</text>
</comment>
<comment type="pathway">
    <text evidence="3">Protein modification; protein glycosylation.</text>
</comment>
<reference evidence="14" key="1">
    <citation type="submission" date="2022-07" db="EMBL/GenBank/DDBJ databases">
        <title>Phylogenomic reconstructions and comparative analyses of Kickxellomycotina fungi.</title>
        <authorList>
            <person name="Reynolds N.K."/>
            <person name="Stajich J.E."/>
            <person name="Barry K."/>
            <person name="Grigoriev I.V."/>
            <person name="Crous P."/>
            <person name="Smith M.E."/>
        </authorList>
    </citation>
    <scope>NUCLEOTIDE SEQUENCE</scope>
    <source>
        <strain evidence="14">NRRL 3115</strain>
    </source>
</reference>
<evidence type="ECO:0000256" key="11">
    <source>
        <dbReference type="ARBA" id="ARBA00023136"/>
    </source>
</evidence>
<evidence type="ECO:0000256" key="7">
    <source>
        <dbReference type="ARBA" id="ARBA00022692"/>
    </source>
</evidence>
<proteinExistence type="inferred from homology"/>
<keyword evidence="7" id="KW-0812">Transmembrane</keyword>
<dbReference type="GO" id="GO:0005789">
    <property type="term" value="C:endoplasmic reticulum membrane"/>
    <property type="evidence" value="ECO:0007669"/>
    <property type="project" value="UniProtKB-SubCell"/>
</dbReference>
<dbReference type="OrthoDB" id="19639at2759"/>
<evidence type="ECO:0000256" key="2">
    <source>
        <dbReference type="ARBA" id="ARBA00004586"/>
    </source>
</evidence>
<evidence type="ECO:0000313" key="15">
    <source>
        <dbReference type="Proteomes" id="UP001151518"/>
    </source>
</evidence>
<keyword evidence="8" id="KW-0256">Endoplasmic reticulum</keyword>
<sequence>MQAVLWLATAVLVAALTHIGGRRDKGEENPAKQSISQQLCDGACTVVLRAVHLALAVHRSFQGWVQSSLEQAGLDVQELLEGDDTEETTERRRHLAGFLASLPQRPEHLAVILPEGRESSIDDVEVLCAWGLLAKVPRLTIYTRDSGMQNSFDGSASRLRKSKMAARAFGSTPRISLDSTSRIEHLGVGTALADADADQQFDIRVSLWSRRNGYPALCTLAQELAAQMQCGPLESKDIGERLVSNRLAEPSGHCHPDLILLVDDLACLPDFPPWQLQSAEMVQIDANGRSLGDAFFKALVRYAKVERRWGK</sequence>
<dbReference type="PANTHER" id="PTHR21528">
    <property type="entry name" value="DEHYDRODOLICHYL DIPHOSPHATE SYNTHASE COMPLEX SUBUNIT NUS1"/>
    <property type="match status" value="1"/>
</dbReference>
<keyword evidence="13" id="KW-0732">Signal</keyword>
<keyword evidence="9" id="KW-0460">Magnesium</keyword>
<evidence type="ECO:0000256" key="3">
    <source>
        <dbReference type="ARBA" id="ARBA00004922"/>
    </source>
</evidence>
<evidence type="ECO:0000256" key="5">
    <source>
        <dbReference type="ARBA" id="ARBA00012596"/>
    </source>
</evidence>
<comment type="subcellular location">
    <subcellularLocation>
        <location evidence="2">Endoplasmic reticulum membrane</location>
    </subcellularLocation>
</comment>
<evidence type="ECO:0000256" key="4">
    <source>
        <dbReference type="ARBA" id="ARBA00005432"/>
    </source>
</evidence>
<accession>A0A9W8GBA7</accession>
<keyword evidence="10" id="KW-1133">Transmembrane helix</keyword>
<dbReference type="AlphaFoldDB" id="A0A9W8GBA7"/>
<dbReference type="Proteomes" id="UP001151518">
    <property type="component" value="Unassembled WGS sequence"/>
</dbReference>
<feature type="signal peptide" evidence="13">
    <location>
        <begin position="1"/>
        <end position="15"/>
    </location>
</feature>
<gene>
    <name evidence="14" type="ORF">GGI25_002103</name>
</gene>
<dbReference type="InterPro" id="IPR038887">
    <property type="entry name" value="Nus1/NgBR"/>
</dbReference>
<name>A0A9W8GBA7_9FUNG</name>
<evidence type="ECO:0000313" key="14">
    <source>
        <dbReference type="EMBL" id="KAJ2678718.1"/>
    </source>
</evidence>
<evidence type="ECO:0000256" key="13">
    <source>
        <dbReference type="SAM" id="SignalP"/>
    </source>
</evidence>
<dbReference type="InterPro" id="IPR036424">
    <property type="entry name" value="UPP_synth-like_sf"/>
</dbReference>
<dbReference type="GO" id="GO:0045547">
    <property type="term" value="F:ditrans,polycis-polyprenyl diphosphate synthase [(2E,6E)-farnesyl diphosphate specific] activity"/>
    <property type="evidence" value="ECO:0007669"/>
    <property type="project" value="UniProtKB-EC"/>
</dbReference>
<keyword evidence="6" id="KW-0808">Transferase</keyword>
<feature type="chain" id="PRO_5040922920" description="ditrans,polycis-polyprenyl diphosphate synthase [(2E,6E)-farnesyldiphosphate specific]" evidence="13">
    <location>
        <begin position="16"/>
        <end position="311"/>
    </location>
</feature>
<dbReference type="SUPFAM" id="SSF64005">
    <property type="entry name" value="Undecaprenyl diphosphate synthase"/>
    <property type="match status" value="1"/>
</dbReference>
<protein>
    <recommendedName>
        <fullName evidence="5">ditrans,polycis-polyprenyl diphosphate synthase [(2E,6E)-farnesyldiphosphate specific]</fullName>
        <ecNumber evidence="5">2.5.1.87</ecNumber>
    </recommendedName>
</protein>
<evidence type="ECO:0000256" key="6">
    <source>
        <dbReference type="ARBA" id="ARBA00022679"/>
    </source>
</evidence>